<evidence type="ECO:0000256" key="4">
    <source>
        <dbReference type="ARBA" id="ARBA00022679"/>
    </source>
</evidence>
<keyword evidence="9" id="KW-0479">Metal-binding</keyword>
<dbReference type="AlphaFoldDB" id="A0A927JF52"/>
<comment type="similarity">
    <text evidence="8">In the C-terminal section; belongs to the anthranilate phosphoribosyltransferase family.</text>
</comment>
<dbReference type="InterPro" id="IPR036320">
    <property type="entry name" value="Glycosyl_Trfase_fam3_N_dom_sf"/>
</dbReference>
<dbReference type="Proteomes" id="UP000642993">
    <property type="component" value="Unassembled WGS sequence"/>
</dbReference>
<evidence type="ECO:0000259" key="11">
    <source>
        <dbReference type="Pfam" id="PF00591"/>
    </source>
</evidence>
<feature type="binding site" evidence="9">
    <location>
        <begin position="136"/>
        <end position="144"/>
    </location>
    <ligand>
        <name>5-phospho-alpha-D-ribose 1-diphosphate</name>
        <dbReference type="ChEBI" id="CHEBI:58017"/>
    </ligand>
</feature>
<keyword evidence="3 9" id="KW-0328">Glycosyltransferase</keyword>
<keyword evidence="9" id="KW-0460">Magnesium</keyword>
<dbReference type="Pfam" id="PF00591">
    <property type="entry name" value="Glycos_transf_3"/>
    <property type="match status" value="1"/>
</dbReference>
<feature type="domain" description="Glycosyl transferase family 3 N-terminal" evidence="12">
    <location>
        <begin position="33"/>
        <end position="94"/>
    </location>
</feature>
<dbReference type="InterPro" id="IPR017459">
    <property type="entry name" value="Glycosyl_Trfase_fam3_N_dom"/>
</dbReference>
<feature type="binding site" evidence="9">
    <location>
        <position position="253"/>
    </location>
    <ligand>
        <name>Mg(2+)</name>
        <dbReference type="ChEBI" id="CHEBI:18420"/>
        <label>1</label>
    </ligand>
</feature>
<evidence type="ECO:0000259" key="12">
    <source>
        <dbReference type="Pfam" id="PF02885"/>
    </source>
</evidence>
<proteinExistence type="inferred from homology"/>
<evidence type="ECO:0000256" key="2">
    <source>
        <dbReference type="ARBA" id="ARBA00022605"/>
    </source>
</evidence>
<comment type="function">
    <text evidence="9">Catalyzes the transfer of the phosphoribosyl group of 5-phosphorylribose-1-pyrophosphate (PRPP) to anthranilate to yield N-(5'-phosphoribosyl)-anthranilate (PRA).</text>
</comment>
<keyword evidence="2 9" id="KW-0028">Amino-acid biosynthesis</keyword>
<feature type="binding site" evidence="9">
    <location>
        <position position="194"/>
    </location>
    <ligand>
        <name>anthranilate</name>
        <dbReference type="ChEBI" id="CHEBI:16567"/>
        <label>2</label>
    </ligand>
</feature>
<comment type="subunit">
    <text evidence="9">Homodimer.</text>
</comment>
<feature type="binding site" evidence="9">
    <location>
        <position position="252"/>
    </location>
    <ligand>
        <name>Mg(2+)</name>
        <dbReference type="ChEBI" id="CHEBI:18420"/>
        <label>2</label>
    </ligand>
</feature>
<dbReference type="NCBIfam" id="TIGR01245">
    <property type="entry name" value="trpD"/>
    <property type="match status" value="1"/>
</dbReference>
<keyword evidence="5 9" id="KW-0822">Tryptophan biosynthesis</keyword>
<dbReference type="Pfam" id="PF02885">
    <property type="entry name" value="Glycos_trans_3N"/>
    <property type="match status" value="1"/>
</dbReference>
<dbReference type="GO" id="GO:0000287">
    <property type="term" value="F:magnesium ion binding"/>
    <property type="evidence" value="ECO:0007669"/>
    <property type="project" value="UniProtKB-UniRule"/>
</dbReference>
<evidence type="ECO:0000256" key="9">
    <source>
        <dbReference type="HAMAP-Rule" id="MF_00211"/>
    </source>
</evidence>
<evidence type="ECO:0000256" key="5">
    <source>
        <dbReference type="ARBA" id="ARBA00022822"/>
    </source>
</evidence>
<feature type="binding site" evidence="9">
    <location>
        <position position="139"/>
    </location>
    <ligand>
        <name>anthranilate</name>
        <dbReference type="ChEBI" id="CHEBI:16567"/>
        <label>1</label>
    </ligand>
</feature>
<dbReference type="InterPro" id="IPR005940">
    <property type="entry name" value="Anthranilate_Pribosyl_Tfrase"/>
</dbReference>
<evidence type="ECO:0000256" key="7">
    <source>
        <dbReference type="ARBA" id="ARBA00052328"/>
    </source>
</evidence>
<dbReference type="InterPro" id="IPR000312">
    <property type="entry name" value="Glycosyl_Trfase_fam3"/>
</dbReference>
<evidence type="ECO:0000256" key="1">
    <source>
        <dbReference type="ARBA" id="ARBA00004907"/>
    </source>
</evidence>
<comment type="caution">
    <text evidence="13">The sequence shown here is derived from an EMBL/GenBank/DDBJ whole genome shotgun (WGS) entry which is preliminary data.</text>
</comment>
<dbReference type="HAMAP" id="MF_00211">
    <property type="entry name" value="TrpD"/>
    <property type="match status" value="1"/>
</dbReference>
<evidence type="ECO:0000256" key="6">
    <source>
        <dbReference type="ARBA" id="ARBA00023141"/>
    </source>
</evidence>
<sequence>MSSTLHPATLKTPRPETRDTDGTLDTPALAWPTVLEALTSRSDLPAEATAWAMDEIMSDRATPAQIAAFGVAMKMKGPTSVELSGLASGMLAHARRVEDCTDAVDIVGTGGDKSNTVNISTMSAIVVAATGINVVKHGNRAASSRSGGADVLEALGIRINLGPEEVARSVREVGIGFCFAPVFHPAYRFAGAPRREIGIPTVFNVLGPLTNPAQPRAGLVGCAFPGLLPVLAGVFADRGSSVLVVRGDDGLDEITTTTTTTMQVVVDGTVRQESFDPARVGIERSQPGDLTGGDAEDNAEIARRMLAGEKSAVRDAVVLNSAAAVAAYKGVRGDVHEAIGEAMREVEAAIDGGAAATLLHAWADWTQRA</sequence>
<dbReference type="FunFam" id="3.40.1030.10:FF:000002">
    <property type="entry name" value="Anthranilate phosphoribosyltransferase"/>
    <property type="match status" value="1"/>
</dbReference>
<dbReference type="Gene3D" id="1.20.970.10">
    <property type="entry name" value="Transferase, Pyrimidine Nucleoside Phosphorylase, Chain C"/>
    <property type="match status" value="1"/>
</dbReference>
<feature type="binding site" evidence="9">
    <location>
        <begin position="118"/>
        <end position="121"/>
    </location>
    <ligand>
        <name>5-phospho-alpha-D-ribose 1-diphosphate</name>
        <dbReference type="ChEBI" id="CHEBI:58017"/>
    </ligand>
</feature>
<comment type="cofactor">
    <cofactor evidence="9">
        <name>Mg(2+)</name>
        <dbReference type="ChEBI" id="CHEBI:18420"/>
    </cofactor>
    <text evidence="9">Binds 2 magnesium ions per monomer.</text>
</comment>
<feature type="binding site" evidence="9">
    <location>
        <position position="120"/>
    </location>
    <ligand>
        <name>Mg(2+)</name>
        <dbReference type="ChEBI" id="CHEBI:18420"/>
        <label>1</label>
    </ligand>
</feature>
<feature type="binding site" evidence="9">
    <location>
        <position position="253"/>
    </location>
    <ligand>
        <name>Mg(2+)</name>
        <dbReference type="ChEBI" id="CHEBI:18420"/>
        <label>2</label>
    </ligand>
</feature>
<dbReference type="SUPFAM" id="SSF52418">
    <property type="entry name" value="Nucleoside phosphorylase/phosphoribosyltransferase catalytic domain"/>
    <property type="match status" value="1"/>
</dbReference>
<dbReference type="PANTHER" id="PTHR43285:SF2">
    <property type="entry name" value="ANTHRANILATE PHOSPHORIBOSYLTRANSFERASE"/>
    <property type="match status" value="1"/>
</dbReference>
<dbReference type="EC" id="2.4.2.18" evidence="9"/>
<organism evidence="13 14">
    <name type="scientific">Lolliginicoccus lacisalsi</name>
    <dbReference type="NCBI Taxonomy" id="2742202"/>
    <lineage>
        <taxon>Bacteria</taxon>
        <taxon>Bacillati</taxon>
        <taxon>Actinomycetota</taxon>
        <taxon>Actinomycetes</taxon>
        <taxon>Mycobacteriales</taxon>
        <taxon>Hoyosellaceae</taxon>
        <taxon>Lolliginicoccus</taxon>
    </lineage>
</organism>
<dbReference type="GO" id="GO:0004048">
    <property type="term" value="F:anthranilate phosphoribosyltransferase activity"/>
    <property type="evidence" value="ECO:0007669"/>
    <property type="project" value="UniProtKB-UniRule"/>
</dbReference>
<comment type="catalytic activity">
    <reaction evidence="7 9">
        <text>N-(5-phospho-beta-D-ribosyl)anthranilate + diphosphate = 5-phospho-alpha-D-ribose 1-diphosphate + anthranilate</text>
        <dbReference type="Rhea" id="RHEA:11768"/>
        <dbReference type="ChEBI" id="CHEBI:16567"/>
        <dbReference type="ChEBI" id="CHEBI:18277"/>
        <dbReference type="ChEBI" id="CHEBI:33019"/>
        <dbReference type="ChEBI" id="CHEBI:58017"/>
        <dbReference type="EC" id="2.4.2.18"/>
    </reaction>
</comment>
<dbReference type="SUPFAM" id="SSF47648">
    <property type="entry name" value="Nucleoside phosphorylase/phosphoribosyltransferase N-terminal domain"/>
    <property type="match status" value="1"/>
</dbReference>
<name>A0A927JF52_9ACTN</name>
<evidence type="ECO:0000313" key="14">
    <source>
        <dbReference type="Proteomes" id="UP000642993"/>
    </source>
</evidence>
<dbReference type="EMBL" id="JACYWE010000010">
    <property type="protein sequence ID" value="MBD8507722.1"/>
    <property type="molecule type" value="Genomic_DNA"/>
</dbReference>
<reference evidence="13" key="1">
    <citation type="submission" date="2020-09" db="EMBL/GenBank/DDBJ databases">
        <title>Hoyosella lacisalsi sp. nov., a halotolerant actinobacterium isolated from soil of Lake Gudzhirganskoe.</title>
        <authorList>
            <person name="Yang Q."/>
            <person name="Guo P.Y."/>
            <person name="Liu S.W."/>
            <person name="Li F.N."/>
            <person name="Sun C.H."/>
        </authorList>
    </citation>
    <scope>NUCLEOTIDE SEQUENCE</scope>
    <source>
        <strain evidence="13">G463</strain>
    </source>
</reference>
<feature type="domain" description="Glycosyl transferase family 3" evidence="11">
    <location>
        <begin position="102"/>
        <end position="355"/>
    </location>
</feature>
<feature type="region of interest" description="Disordered" evidence="10">
    <location>
        <begin position="1"/>
        <end position="26"/>
    </location>
</feature>
<keyword evidence="14" id="KW-1185">Reference proteome</keyword>
<dbReference type="PANTHER" id="PTHR43285">
    <property type="entry name" value="ANTHRANILATE PHOSPHORIBOSYLTRANSFERASE"/>
    <property type="match status" value="1"/>
</dbReference>
<feature type="binding site" evidence="9">
    <location>
        <begin position="111"/>
        <end position="112"/>
    </location>
    <ligand>
        <name>5-phospho-alpha-D-ribose 1-diphosphate</name>
        <dbReference type="ChEBI" id="CHEBI:58017"/>
    </ligand>
</feature>
<feature type="binding site" evidence="9">
    <location>
        <position position="148"/>
    </location>
    <ligand>
        <name>5-phospho-alpha-D-ribose 1-diphosphate</name>
        <dbReference type="ChEBI" id="CHEBI:58017"/>
    </ligand>
</feature>
<evidence type="ECO:0000256" key="3">
    <source>
        <dbReference type="ARBA" id="ARBA00022676"/>
    </source>
</evidence>
<dbReference type="GO" id="GO:0005829">
    <property type="term" value="C:cytosol"/>
    <property type="evidence" value="ECO:0007669"/>
    <property type="project" value="TreeGrafter"/>
</dbReference>
<keyword evidence="4 9" id="KW-0808">Transferase</keyword>
<comment type="caution">
    <text evidence="9">Lacks conserved residue(s) required for the propagation of feature annotation.</text>
</comment>
<dbReference type="InterPro" id="IPR035902">
    <property type="entry name" value="Nuc_phospho_transferase"/>
</dbReference>
<dbReference type="GO" id="GO:0000162">
    <property type="term" value="P:L-tryptophan biosynthetic process"/>
    <property type="evidence" value="ECO:0007669"/>
    <property type="project" value="UniProtKB-UniRule"/>
</dbReference>
<feature type="binding site" evidence="9">
    <location>
        <position position="116"/>
    </location>
    <ligand>
        <name>5-phospho-alpha-D-ribose 1-diphosphate</name>
        <dbReference type="ChEBI" id="CHEBI:58017"/>
    </ligand>
</feature>
<dbReference type="Gene3D" id="3.40.1030.10">
    <property type="entry name" value="Nucleoside phosphorylase/phosphoribosyltransferase catalytic domain"/>
    <property type="match status" value="1"/>
</dbReference>
<protein>
    <recommendedName>
        <fullName evidence="9">Anthranilate phosphoribosyltransferase</fullName>
        <ecNumber evidence="9">2.4.2.18</ecNumber>
    </recommendedName>
</protein>
<comment type="pathway">
    <text evidence="1 9">Amino-acid biosynthesis; L-tryptophan biosynthesis; L-tryptophan from chorismate: step 2/5.</text>
</comment>
<evidence type="ECO:0000256" key="8">
    <source>
        <dbReference type="ARBA" id="ARBA00061188"/>
    </source>
</evidence>
<evidence type="ECO:0000313" key="13">
    <source>
        <dbReference type="EMBL" id="MBD8507722.1"/>
    </source>
</evidence>
<accession>A0A927JF52</accession>
<comment type="similarity">
    <text evidence="9">Belongs to the anthranilate phosphoribosyltransferase family.</text>
</comment>
<evidence type="ECO:0000256" key="10">
    <source>
        <dbReference type="SAM" id="MobiDB-lite"/>
    </source>
</evidence>
<dbReference type="RefSeq" id="WP_192040265.1">
    <property type="nucleotide sequence ID" value="NZ_JACYWE010000010.1"/>
</dbReference>
<feature type="binding site" evidence="9">
    <location>
        <position position="108"/>
    </location>
    <ligand>
        <name>5-phospho-alpha-D-ribose 1-diphosphate</name>
        <dbReference type="ChEBI" id="CHEBI:58017"/>
    </ligand>
</feature>
<gene>
    <name evidence="9 13" type="primary">trpD</name>
    <name evidence="13" type="ORF">HT102_14635</name>
</gene>
<feature type="binding site" evidence="9">
    <location>
        <position position="108"/>
    </location>
    <ligand>
        <name>anthranilate</name>
        <dbReference type="ChEBI" id="CHEBI:16567"/>
        <label>1</label>
    </ligand>
</feature>
<keyword evidence="6 9" id="KW-0057">Aromatic amino acid biosynthesis</keyword>